<name>A0A835LIP3_9MAGN</name>
<dbReference type="Proteomes" id="UP000631114">
    <property type="component" value="Unassembled WGS sequence"/>
</dbReference>
<evidence type="ECO:0000313" key="6">
    <source>
        <dbReference type="EMBL" id="KAF9593917.1"/>
    </source>
</evidence>
<dbReference type="GO" id="GO:0008270">
    <property type="term" value="F:zinc ion binding"/>
    <property type="evidence" value="ECO:0007669"/>
    <property type="project" value="UniProtKB-KW"/>
</dbReference>
<dbReference type="OrthoDB" id="448399at2759"/>
<gene>
    <name evidence="6" type="ORF">IFM89_026045</name>
</gene>
<feature type="domain" description="GRF-type" evidence="5">
    <location>
        <begin position="91"/>
        <end position="135"/>
    </location>
</feature>
<dbReference type="InterPro" id="IPR010666">
    <property type="entry name" value="Znf_GRF"/>
</dbReference>
<evidence type="ECO:0000256" key="2">
    <source>
        <dbReference type="ARBA" id="ARBA00022771"/>
    </source>
</evidence>
<keyword evidence="1" id="KW-0479">Metal-binding</keyword>
<dbReference type="Pfam" id="PF06839">
    <property type="entry name" value="Zn_ribbon_GRF"/>
    <property type="match status" value="1"/>
</dbReference>
<dbReference type="AlphaFoldDB" id="A0A835LIP3"/>
<evidence type="ECO:0000256" key="3">
    <source>
        <dbReference type="ARBA" id="ARBA00022833"/>
    </source>
</evidence>
<evidence type="ECO:0000259" key="5">
    <source>
        <dbReference type="PROSITE" id="PS51999"/>
    </source>
</evidence>
<accession>A0A835LIP3</accession>
<keyword evidence="7" id="KW-1185">Reference proteome</keyword>
<organism evidence="6 7">
    <name type="scientific">Coptis chinensis</name>
    <dbReference type="NCBI Taxonomy" id="261450"/>
    <lineage>
        <taxon>Eukaryota</taxon>
        <taxon>Viridiplantae</taxon>
        <taxon>Streptophyta</taxon>
        <taxon>Embryophyta</taxon>
        <taxon>Tracheophyta</taxon>
        <taxon>Spermatophyta</taxon>
        <taxon>Magnoliopsida</taxon>
        <taxon>Ranunculales</taxon>
        <taxon>Ranunculaceae</taxon>
        <taxon>Coptidoideae</taxon>
        <taxon>Coptis</taxon>
    </lineage>
</organism>
<protein>
    <recommendedName>
        <fullName evidence="5">GRF-type domain-containing protein</fullName>
    </recommendedName>
</protein>
<proteinExistence type="predicted"/>
<keyword evidence="3" id="KW-0862">Zinc</keyword>
<dbReference type="EMBL" id="JADFTS010000008">
    <property type="protein sequence ID" value="KAF9593917.1"/>
    <property type="molecule type" value="Genomic_DNA"/>
</dbReference>
<reference evidence="6 7" key="1">
    <citation type="submission" date="2020-10" db="EMBL/GenBank/DDBJ databases">
        <title>The Coptis chinensis genome and diversification of protoberbering-type alkaloids.</title>
        <authorList>
            <person name="Wang B."/>
            <person name="Shu S."/>
            <person name="Song C."/>
            <person name="Liu Y."/>
        </authorList>
    </citation>
    <scope>NUCLEOTIDE SEQUENCE [LARGE SCALE GENOMIC DNA]</scope>
    <source>
        <strain evidence="6">HL-2020</strain>
        <tissue evidence="6">Leaf</tissue>
    </source>
</reference>
<evidence type="ECO:0000256" key="4">
    <source>
        <dbReference type="PROSITE-ProRule" id="PRU01343"/>
    </source>
</evidence>
<evidence type="ECO:0000256" key="1">
    <source>
        <dbReference type="ARBA" id="ARBA00022723"/>
    </source>
</evidence>
<keyword evidence="2 4" id="KW-0863">Zinc-finger</keyword>
<dbReference type="PROSITE" id="PS51999">
    <property type="entry name" value="ZF_GRF"/>
    <property type="match status" value="1"/>
</dbReference>
<comment type="caution">
    <text evidence="6">The sequence shown here is derived from an EMBL/GenBank/DDBJ whole genome shotgun (WGS) entry which is preliminary data.</text>
</comment>
<evidence type="ECO:0000313" key="7">
    <source>
        <dbReference type="Proteomes" id="UP000631114"/>
    </source>
</evidence>
<sequence>MGYHGRDVHTVALMMPGTLLVCVPHRAPGLRFSITNSLMWHTAESQFAWHQSPDRQIVPSPSPHKPKSLTFPLIQFYPAHMDPSKERRMYCHCGVKSSKSMVRKPGPNHGSFFFGCGNWSAARGAACHYFEWASP</sequence>